<evidence type="ECO:0000256" key="1">
    <source>
        <dbReference type="SAM" id="MobiDB-lite"/>
    </source>
</evidence>
<dbReference type="Proteomes" id="UP000188532">
    <property type="component" value="Unassembled WGS sequence"/>
</dbReference>
<accession>A0A1V3WRW4</accession>
<organism evidence="2 3">
    <name type="scientific">Mycobacterium kansasii</name>
    <dbReference type="NCBI Taxonomy" id="1768"/>
    <lineage>
        <taxon>Bacteria</taxon>
        <taxon>Bacillati</taxon>
        <taxon>Actinomycetota</taxon>
        <taxon>Actinomycetes</taxon>
        <taxon>Mycobacteriales</taxon>
        <taxon>Mycobacteriaceae</taxon>
        <taxon>Mycobacterium</taxon>
    </lineage>
</organism>
<evidence type="ECO:0000313" key="2">
    <source>
        <dbReference type="EMBL" id="OOK69705.1"/>
    </source>
</evidence>
<dbReference type="EMBL" id="MVBN01000007">
    <property type="protein sequence ID" value="OOK69705.1"/>
    <property type="molecule type" value="Genomic_DNA"/>
</dbReference>
<proteinExistence type="predicted"/>
<reference evidence="2 3" key="1">
    <citation type="submission" date="2017-02" db="EMBL/GenBank/DDBJ databases">
        <title>Complete genome sequences of Mycobacterium kansasii strains isolated from rhesus macaques.</title>
        <authorList>
            <person name="Panda A."/>
            <person name="Nagaraj S."/>
            <person name="Zhao X."/>
            <person name="Tettelin H."/>
            <person name="Detolla L.J."/>
        </authorList>
    </citation>
    <scope>NUCLEOTIDE SEQUENCE [LARGE SCALE GENOMIC DNA]</scope>
    <source>
        <strain evidence="2 3">11-3469</strain>
    </source>
</reference>
<feature type="compositionally biased region" description="Basic and acidic residues" evidence="1">
    <location>
        <begin position="31"/>
        <end position="44"/>
    </location>
</feature>
<comment type="caution">
    <text evidence="2">The sequence shown here is derived from an EMBL/GenBank/DDBJ whole genome shotgun (WGS) entry which is preliminary data.</text>
</comment>
<gene>
    <name evidence="2" type="ORF">BZL29_5980</name>
</gene>
<protein>
    <submittedName>
        <fullName evidence="2">Uncharacterized protein</fullName>
    </submittedName>
</protein>
<sequence>MQVAPRSPHVIDCVRVVPGRDRIVATAAAGSDRRHAGSRREAFEALRGPVPQPG</sequence>
<evidence type="ECO:0000313" key="3">
    <source>
        <dbReference type="Proteomes" id="UP000188532"/>
    </source>
</evidence>
<feature type="region of interest" description="Disordered" evidence="1">
    <location>
        <begin position="27"/>
        <end position="54"/>
    </location>
</feature>
<dbReference type="AlphaFoldDB" id="A0A1V3WRW4"/>
<name>A0A1V3WRW4_MYCKA</name>